<accession>A0A385TPE6</accession>
<evidence type="ECO:0000313" key="9">
    <source>
        <dbReference type="Proteomes" id="UP000266552"/>
    </source>
</evidence>
<sequence>MFEYVLTFLIFFIWWIVYYRAKKTCLPQPKEHLLKHLNKLRFWLWPAMIMTGLKFAAGAVLWNADWAFVEDKAFIQWPLYALSISAVFFFSLPVLTSRKLSELHAKLNDGSNGYLNNRILVASFSAAFYAAACSCLYMLFLSQSPLRFSSFITIWIAFGILMGTAWVSRRRQFKELQHSLNMDHRVTYKQRLIRFSWKCLLVIAITSIMVSAGLISSRLPDRMSMMDHGRHDSSGSPGNHSHHGSHAEASSISAENIESISVASLRGPQTLKPDRTFELSAQKKLLTMPSGETEEVWAFNGLVPGPELRIQEGELVEVTLVNIDVEDGVTIHWHGINVPNGEDGVAGLTQNAVMPGEQHIYRFIAEQTGTYWYHSHQQSSVQVAKGLYGTLVIEPDDATVLEDVDLTVMAHPKGTSNGTTITLGATGKLQRQTVKPGKTVRLRLINAHNMPKMFYLSGASFKVTSIDGVDLNGPEWIQNQKMLLAAGGRYDISFAMPDHAVSLTHSADAINERSEAIVIAGNDRDQPLPGREGPVFNPAKYGTPSSVPFDADTVYDRNFTLVLDNRVGFYNGMMTNVQTINGYVFPNTPSLMVREGDIVKMKFVNRGFMDHPMHLHGHHILVLKRNGEPVEGSPWWTDTLNVAPGETYEAAFEADNPGLWMDHCHNLDHAAAGMSMHLMYEGVYTPYEIGSATVNKHE</sequence>
<feature type="transmembrane region" description="Helical" evidence="4">
    <location>
        <begin position="195"/>
        <end position="215"/>
    </location>
</feature>
<dbReference type="AlphaFoldDB" id="A0A385TPE6"/>
<dbReference type="PANTHER" id="PTHR11709">
    <property type="entry name" value="MULTI-COPPER OXIDASE"/>
    <property type="match status" value="1"/>
</dbReference>
<feature type="region of interest" description="Disordered" evidence="3">
    <location>
        <begin position="225"/>
        <end position="250"/>
    </location>
</feature>
<dbReference type="Pfam" id="PF00394">
    <property type="entry name" value="Cu-oxidase"/>
    <property type="match status" value="1"/>
</dbReference>
<evidence type="ECO:0000259" key="7">
    <source>
        <dbReference type="Pfam" id="PF07732"/>
    </source>
</evidence>
<evidence type="ECO:0000256" key="4">
    <source>
        <dbReference type="SAM" id="Phobius"/>
    </source>
</evidence>
<feature type="transmembrane region" description="Helical" evidence="4">
    <location>
        <begin position="146"/>
        <end position="167"/>
    </location>
</feature>
<dbReference type="InterPro" id="IPR011706">
    <property type="entry name" value="Cu-oxidase_C"/>
</dbReference>
<dbReference type="KEGG" id="plw:D5F53_06730"/>
<dbReference type="EMBL" id="CP032412">
    <property type="protein sequence ID" value="AYB42995.1"/>
    <property type="molecule type" value="Genomic_DNA"/>
</dbReference>
<dbReference type="GO" id="GO:0016491">
    <property type="term" value="F:oxidoreductase activity"/>
    <property type="evidence" value="ECO:0007669"/>
    <property type="project" value="UniProtKB-KW"/>
</dbReference>
<dbReference type="SUPFAM" id="SSF49503">
    <property type="entry name" value="Cupredoxins"/>
    <property type="match status" value="3"/>
</dbReference>
<keyword evidence="4" id="KW-0812">Transmembrane</keyword>
<dbReference type="InterPro" id="IPR045087">
    <property type="entry name" value="Cu-oxidase_fam"/>
</dbReference>
<dbReference type="GO" id="GO:0005507">
    <property type="term" value="F:copper ion binding"/>
    <property type="evidence" value="ECO:0007669"/>
    <property type="project" value="InterPro"/>
</dbReference>
<feature type="transmembrane region" description="Helical" evidence="4">
    <location>
        <begin position="74"/>
        <end position="96"/>
    </location>
</feature>
<dbReference type="InterPro" id="IPR011707">
    <property type="entry name" value="Cu-oxidase-like_N"/>
</dbReference>
<keyword evidence="4" id="KW-1133">Transmembrane helix</keyword>
<feature type="domain" description="Plastocyanin-like" evidence="7">
    <location>
        <begin position="284"/>
        <end position="396"/>
    </location>
</feature>
<feature type="transmembrane region" description="Helical" evidence="4">
    <location>
        <begin position="42"/>
        <end position="62"/>
    </location>
</feature>
<name>A0A385TPE6_PAELA</name>
<reference evidence="8 9" key="1">
    <citation type="submission" date="2018-09" db="EMBL/GenBank/DDBJ databases">
        <title>Genome Sequence of Paenibacillus lautus Strain E7593-69, Azo Dye-Degrading Bacteria, Isolated from Commercial Tattoo Inks.</title>
        <authorList>
            <person name="Nho S.W."/>
            <person name="Kim S.-J."/>
            <person name="Kweon O."/>
            <person name="Cerniglia C.E."/>
        </authorList>
    </citation>
    <scope>NUCLEOTIDE SEQUENCE [LARGE SCALE GENOMIC DNA]</scope>
    <source>
        <strain evidence="8 9">E7593-69</strain>
    </source>
</reference>
<evidence type="ECO:0000259" key="6">
    <source>
        <dbReference type="Pfam" id="PF07731"/>
    </source>
</evidence>
<dbReference type="Gene3D" id="2.60.40.420">
    <property type="entry name" value="Cupredoxins - blue copper proteins"/>
    <property type="match status" value="3"/>
</dbReference>
<evidence type="ECO:0000259" key="5">
    <source>
        <dbReference type="Pfam" id="PF00394"/>
    </source>
</evidence>
<dbReference type="CDD" id="cd04202">
    <property type="entry name" value="CuRO_D2_2dMcoN_like"/>
    <property type="match status" value="1"/>
</dbReference>
<evidence type="ECO:0000256" key="3">
    <source>
        <dbReference type="SAM" id="MobiDB-lite"/>
    </source>
</evidence>
<keyword evidence="1" id="KW-0479">Metal-binding</keyword>
<keyword evidence="9" id="KW-1185">Reference proteome</keyword>
<feature type="transmembrane region" description="Helical" evidence="4">
    <location>
        <begin position="117"/>
        <end position="140"/>
    </location>
</feature>
<keyword evidence="4" id="KW-0472">Membrane</keyword>
<evidence type="ECO:0000256" key="2">
    <source>
        <dbReference type="ARBA" id="ARBA00023002"/>
    </source>
</evidence>
<feature type="domain" description="Plastocyanin-like" evidence="6">
    <location>
        <begin position="572"/>
        <end position="679"/>
    </location>
</feature>
<proteinExistence type="predicted"/>
<keyword evidence="2" id="KW-0560">Oxidoreductase</keyword>
<protein>
    <submittedName>
        <fullName evidence="8">Multicopper oxidase family protein</fullName>
    </submittedName>
</protein>
<dbReference type="Proteomes" id="UP000266552">
    <property type="component" value="Chromosome"/>
</dbReference>
<dbReference type="Pfam" id="PF07731">
    <property type="entry name" value="Cu-oxidase_2"/>
    <property type="match status" value="1"/>
</dbReference>
<dbReference type="PROSITE" id="PS00080">
    <property type="entry name" value="MULTICOPPER_OXIDASE2"/>
    <property type="match status" value="1"/>
</dbReference>
<dbReference type="InterPro" id="IPR002355">
    <property type="entry name" value="Cu_oxidase_Cu_BS"/>
</dbReference>
<evidence type="ECO:0000313" key="8">
    <source>
        <dbReference type="EMBL" id="AYB42995.1"/>
    </source>
</evidence>
<dbReference type="Pfam" id="PF07732">
    <property type="entry name" value="Cu-oxidase_3"/>
    <property type="match status" value="1"/>
</dbReference>
<dbReference type="InterPro" id="IPR008972">
    <property type="entry name" value="Cupredoxin"/>
</dbReference>
<evidence type="ECO:0000256" key="1">
    <source>
        <dbReference type="ARBA" id="ARBA00022723"/>
    </source>
</evidence>
<gene>
    <name evidence="8" type="ORF">D5F53_06730</name>
</gene>
<feature type="domain" description="Plastocyanin-like" evidence="5">
    <location>
        <begin position="413"/>
        <end position="496"/>
    </location>
</feature>
<feature type="transmembrane region" description="Helical" evidence="4">
    <location>
        <begin position="6"/>
        <end position="21"/>
    </location>
</feature>
<dbReference type="InterPro" id="IPR001117">
    <property type="entry name" value="Cu-oxidase_2nd"/>
</dbReference>
<organism evidence="8 9">
    <name type="scientific">Paenibacillus lautus</name>
    <name type="common">Bacillus lautus</name>
    <dbReference type="NCBI Taxonomy" id="1401"/>
    <lineage>
        <taxon>Bacteria</taxon>
        <taxon>Bacillati</taxon>
        <taxon>Bacillota</taxon>
        <taxon>Bacilli</taxon>
        <taxon>Bacillales</taxon>
        <taxon>Paenibacillaceae</taxon>
        <taxon>Paenibacillus</taxon>
    </lineage>
</organism>